<dbReference type="Proteomes" id="UP000504606">
    <property type="component" value="Unplaced"/>
</dbReference>
<dbReference type="PANTHER" id="PTHR13450:SF4">
    <property type="entry name" value="LARGE RIBOSOMAL SUBUNIT PROTEIN ML42"/>
    <property type="match status" value="1"/>
</dbReference>
<keyword evidence="6" id="KW-0687">Ribonucleoprotein</keyword>
<dbReference type="OrthoDB" id="1107506at2759"/>
<protein>
    <recommendedName>
        <fullName evidence="7">Large ribosomal subunit protein mL42</fullName>
    </recommendedName>
</protein>
<name>A0A6J1SXQ8_FRAOC</name>
<dbReference type="InterPro" id="IPR019346">
    <property type="entry name" value="Ribosomal_mL42"/>
</dbReference>
<dbReference type="GO" id="GO:0005762">
    <property type="term" value="C:mitochondrial large ribosomal subunit"/>
    <property type="evidence" value="ECO:0007669"/>
    <property type="project" value="TreeGrafter"/>
</dbReference>
<dbReference type="GeneID" id="113211769"/>
<dbReference type="PANTHER" id="PTHR13450">
    <property type="entry name" value="MITOCHONDRIAL 39S RIBOSOMAL PROTEIN L42"/>
    <property type="match status" value="1"/>
</dbReference>
<evidence type="ECO:0000313" key="9">
    <source>
        <dbReference type="RefSeq" id="XP_026286029.1"/>
    </source>
</evidence>
<evidence type="ECO:0000256" key="5">
    <source>
        <dbReference type="ARBA" id="ARBA00023128"/>
    </source>
</evidence>
<organism evidence="8 9">
    <name type="scientific">Frankliniella occidentalis</name>
    <name type="common">Western flower thrips</name>
    <name type="synonym">Euthrips occidentalis</name>
    <dbReference type="NCBI Taxonomy" id="133901"/>
    <lineage>
        <taxon>Eukaryota</taxon>
        <taxon>Metazoa</taxon>
        <taxon>Ecdysozoa</taxon>
        <taxon>Arthropoda</taxon>
        <taxon>Hexapoda</taxon>
        <taxon>Insecta</taxon>
        <taxon>Pterygota</taxon>
        <taxon>Neoptera</taxon>
        <taxon>Paraneoptera</taxon>
        <taxon>Thysanoptera</taxon>
        <taxon>Terebrantia</taxon>
        <taxon>Thripoidea</taxon>
        <taxon>Thripidae</taxon>
        <taxon>Frankliniella</taxon>
    </lineage>
</organism>
<reference evidence="9" key="1">
    <citation type="submission" date="2025-08" db="UniProtKB">
        <authorList>
            <consortium name="RefSeq"/>
        </authorList>
    </citation>
    <scope>IDENTIFICATION</scope>
    <source>
        <tissue evidence="9">Whole organism</tissue>
    </source>
</reference>
<keyword evidence="4 9" id="KW-0689">Ribosomal protein</keyword>
<evidence type="ECO:0000256" key="6">
    <source>
        <dbReference type="ARBA" id="ARBA00023274"/>
    </source>
</evidence>
<dbReference type="RefSeq" id="XP_026286029.1">
    <property type="nucleotide sequence ID" value="XM_026430244.2"/>
</dbReference>
<keyword evidence="8" id="KW-1185">Reference proteome</keyword>
<comment type="subcellular location">
    <subcellularLocation>
        <location evidence="1">Mitochondrion</location>
    </subcellularLocation>
</comment>
<dbReference type="CTD" id="28977"/>
<dbReference type="KEGG" id="foc:113211769"/>
<evidence type="ECO:0000256" key="4">
    <source>
        <dbReference type="ARBA" id="ARBA00022980"/>
    </source>
</evidence>
<keyword evidence="3" id="KW-0809">Transit peptide</keyword>
<evidence type="ECO:0000256" key="7">
    <source>
        <dbReference type="ARBA" id="ARBA00035189"/>
    </source>
</evidence>
<dbReference type="AlphaFoldDB" id="A0A6J1SXQ8"/>
<accession>A0A6J1SXQ8</accession>
<evidence type="ECO:0000256" key="2">
    <source>
        <dbReference type="ARBA" id="ARBA00005556"/>
    </source>
</evidence>
<dbReference type="Pfam" id="PF10210">
    <property type="entry name" value="MRP-S32"/>
    <property type="match status" value="1"/>
</dbReference>
<evidence type="ECO:0000313" key="8">
    <source>
        <dbReference type="Proteomes" id="UP000504606"/>
    </source>
</evidence>
<comment type="similarity">
    <text evidence="2">Belongs to the mitochondrion-specific ribosomal protein mL42 family.</text>
</comment>
<keyword evidence="5" id="KW-0496">Mitochondrion</keyword>
<proteinExistence type="inferred from homology"/>
<evidence type="ECO:0000256" key="1">
    <source>
        <dbReference type="ARBA" id="ARBA00004173"/>
    </source>
</evidence>
<sequence length="122" mass="13945">MFSRSILVSLTRGGYRIPLAKCYSSNTQVVVADDGRTLVCWHPEPEVPYELTSPLPKEEVVNQSVISALNGNDKSDVSHLEALKEELAREQLMKMTFTTKHRWFPRPGKREAKKTPMDRPYL</sequence>
<evidence type="ECO:0000256" key="3">
    <source>
        <dbReference type="ARBA" id="ARBA00022946"/>
    </source>
</evidence>
<gene>
    <name evidence="9" type="primary">LOC113211769</name>
</gene>